<dbReference type="InterPro" id="IPR013099">
    <property type="entry name" value="K_chnl_dom"/>
</dbReference>
<dbReference type="InterPro" id="IPR003280">
    <property type="entry name" value="2pore_dom_K_chnl"/>
</dbReference>
<dbReference type="SUPFAM" id="SSF81324">
    <property type="entry name" value="Voltage-gated potassium channels"/>
    <property type="match status" value="2"/>
</dbReference>
<feature type="transmembrane region" description="Helical" evidence="16">
    <location>
        <begin position="209"/>
        <end position="230"/>
    </location>
</feature>
<feature type="transmembrane region" description="Helical" evidence="16">
    <location>
        <begin position="271"/>
        <end position="291"/>
    </location>
</feature>
<keyword evidence="18" id="KW-1185">Reference proteome</keyword>
<keyword evidence="10 14" id="KW-0406">Ion transport</keyword>
<organism evidence="18 19">
    <name type="scientific">Ceratosolen solmsi marchali</name>
    <dbReference type="NCBI Taxonomy" id="326594"/>
    <lineage>
        <taxon>Eukaryota</taxon>
        <taxon>Metazoa</taxon>
        <taxon>Ecdysozoa</taxon>
        <taxon>Arthropoda</taxon>
        <taxon>Hexapoda</taxon>
        <taxon>Insecta</taxon>
        <taxon>Pterygota</taxon>
        <taxon>Neoptera</taxon>
        <taxon>Endopterygota</taxon>
        <taxon>Hymenoptera</taxon>
        <taxon>Apocrita</taxon>
        <taxon>Proctotrupomorpha</taxon>
        <taxon>Chalcidoidea</taxon>
        <taxon>Agaonidae</taxon>
        <taxon>Agaoninae</taxon>
        <taxon>Ceratosolen</taxon>
    </lineage>
</organism>
<keyword evidence="5 14" id="KW-0812">Transmembrane</keyword>
<protein>
    <submittedName>
        <fullName evidence="19">Potassium channel subfamily K member 13-like</fullName>
    </submittedName>
</protein>
<feature type="compositionally biased region" description="Basic residues" evidence="15">
    <location>
        <begin position="404"/>
        <end position="417"/>
    </location>
</feature>
<dbReference type="PRINTS" id="PR01333">
    <property type="entry name" value="2POREKCHANEL"/>
</dbReference>
<evidence type="ECO:0000256" key="16">
    <source>
        <dbReference type="SAM" id="Phobius"/>
    </source>
</evidence>
<evidence type="ECO:0000256" key="9">
    <source>
        <dbReference type="ARBA" id="ARBA00022989"/>
    </source>
</evidence>
<comment type="similarity">
    <text evidence="14">Belongs to the two pore domain potassium channel (TC 1.A.1.8) family.</text>
</comment>
<evidence type="ECO:0000256" key="3">
    <source>
        <dbReference type="ARBA" id="ARBA00022475"/>
    </source>
</evidence>
<dbReference type="GO" id="GO:0005886">
    <property type="term" value="C:plasma membrane"/>
    <property type="evidence" value="ECO:0007669"/>
    <property type="project" value="UniProtKB-SubCell"/>
</dbReference>
<feature type="domain" description="Potassium channel" evidence="17">
    <location>
        <begin position="85"/>
        <end position="145"/>
    </location>
</feature>
<dbReference type="GO" id="GO:0015271">
    <property type="term" value="F:outward rectifier potassium channel activity"/>
    <property type="evidence" value="ECO:0007669"/>
    <property type="project" value="TreeGrafter"/>
</dbReference>
<dbReference type="GO" id="GO:0030322">
    <property type="term" value="P:stabilization of membrane potential"/>
    <property type="evidence" value="ECO:0007669"/>
    <property type="project" value="TreeGrafter"/>
</dbReference>
<evidence type="ECO:0000256" key="8">
    <source>
        <dbReference type="ARBA" id="ARBA00022882"/>
    </source>
</evidence>
<feature type="domain" description="Potassium channel" evidence="17">
    <location>
        <begin position="221"/>
        <end position="298"/>
    </location>
</feature>
<reference evidence="19" key="1">
    <citation type="submission" date="2025-08" db="UniProtKB">
        <authorList>
            <consortium name="RefSeq"/>
        </authorList>
    </citation>
    <scope>IDENTIFICATION</scope>
</reference>
<evidence type="ECO:0000256" key="1">
    <source>
        <dbReference type="ARBA" id="ARBA00004651"/>
    </source>
</evidence>
<evidence type="ECO:0000256" key="6">
    <source>
        <dbReference type="ARBA" id="ARBA00022723"/>
    </source>
</evidence>
<evidence type="ECO:0000256" key="11">
    <source>
        <dbReference type="ARBA" id="ARBA00023136"/>
    </source>
</evidence>
<keyword evidence="3" id="KW-1003">Cell membrane</keyword>
<dbReference type="GO" id="GO:0046872">
    <property type="term" value="F:metal ion binding"/>
    <property type="evidence" value="ECO:0007669"/>
    <property type="project" value="UniProtKB-KW"/>
</dbReference>
<dbReference type="PANTHER" id="PTHR11003">
    <property type="entry name" value="POTASSIUM CHANNEL, SUBFAMILY K"/>
    <property type="match status" value="1"/>
</dbReference>
<dbReference type="KEGG" id="csol:105364004"/>
<keyword evidence="9 16" id="KW-1133">Transmembrane helix</keyword>
<evidence type="ECO:0000256" key="13">
    <source>
        <dbReference type="ARBA" id="ARBA00034430"/>
    </source>
</evidence>
<evidence type="ECO:0000259" key="17">
    <source>
        <dbReference type="Pfam" id="PF07885"/>
    </source>
</evidence>
<keyword evidence="11 16" id="KW-0472">Membrane</keyword>
<dbReference type="GO" id="GO:0022841">
    <property type="term" value="F:potassium ion leak channel activity"/>
    <property type="evidence" value="ECO:0007669"/>
    <property type="project" value="TreeGrafter"/>
</dbReference>
<keyword evidence="2 14" id="KW-0813">Transport</keyword>
<evidence type="ECO:0000256" key="14">
    <source>
        <dbReference type="RuleBase" id="RU003857"/>
    </source>
</evidence>
<feature type="transmembrane region" description="Helical" evidence="16">
    <location>
        <begin position="12"/>
        <end position="32"/>
    </location>
</feature>
<dbReference type="Proteomes" id="UP000695007">
    <property type="component" value="Unplaced"/>
</dbReference>
<keyword evidence="8" id="KW-0851">Voltage-gated channel</keyword>
<evidence type="ECO:0000313" key="18">
    <source>
        <dbReference type="Proteomes" id="UP000695007"/>
    </source>
</evidence>
<comment type="catalytic activity">
    <reaction evidence="13">
        <text>K(+)(in) = K(+)(out)</text>
        <dbReference type="Rhea" id="RHEA:29463"/>
        <dbReference type="ChEBI" id="CHEBI:29103"/>
    </reaction>
</comment>
<dbReference type="PANTHER" id="PTHR11003:SF10">
    <property type="entry name" value="POTASSIUM CHANNEL DOMAIN-CONTAINING PROTEIN"/>
    <property type="match status" value="1"/>
</dbReference>
<keyword evidence="7" id="KW-0631">Potassium channel</keyword>
<dbReference type="PRINTS" id="PR01588">
    <property type="entry name" value="THIKCHANNEL"/>
</dbReference>
<keyword evidence="12 14" id="KW-0407">Ion channel</keyword>
<keyword evidence="7" id="KW-0630">Potassium</keyword>
<evidence type="ECO:0000256" key="4">
    <source>
        <dbReference type="ARBA" id="ARBA00022538"/>
    </source>
</evidence>
<evidence type="ECO:0000256" key="15">
    <source>
        <dbReference type="SAM" id="MobiDB-lite"/>
    </source>
</evidence>
<keyword evidence="4" id="KW-0633">Potassium transport</keyword>
<dbReference type="Gene3D" id="1.10.287.70">
    <property type="match status" value="1"/>
</dbReference>
<feature type="transmembrane region" description="Helical" evidence="16">
    <location>
        <begin position="123"/>
        <end position="153"/>
    </location>
</feature>
<dbReference type="InterPro" id="IPR005410">
    <property type="entry name" value="2pore_dom_K_chnl_THIK"/>
</dbReference>
<evidence type="ECO:0000313" key="19">
    <source>
        <dbReference type="RefSeq" id="XP_011500140.1"/>
    </source>
</evidence>
<accession>A0AAJ6YLC0</accession>
<proteinExistence type="inferred from homology"/>
<feature type="region of interest" description="Disordered" evidence="15">
    <location>
        <begin position="399"/>
        <end position="423"/>
    </location>
</feature>
<dbReference type="Pfam" id="PF07885">
    <property type="entry name" value="Ion_trans_2"/>
    <property type="match status" value="2"/>
</dbReference>
<sequence>MCVHGALAEDNARFILLAFVLAAYMLAGAVLFQRLESDVEIRQAAEFWKVYQAFRRHHLRGSSQALQRLHELLYAYGNASAIGIINKRRRWDFPGSFHFVGTIVSTIGYGSTAPQTSAGKAAVVLYGFFGCSGGILFFNLFLERIITFLAWILRSLHLRRLKKRLKQTTLASSRRLSRTSKSKDGKTTLPDILDDEEEEVGLEHWKPSVYWVMLYLSLTSCAVACTAAALYAPLEGWNYLEALYFCFVSFATIGFGDYVSTQRPNYPYVHLYRFVNFMFLVIGCCCIYSLLNVTSIVIKQGLNYVIRKLNCQSHSMAAPHLPRRRSSVSAIYYTRRRPTKHMPRDSVKPEIDGEIDTSRRMSGELISMKEFLSANKVSLALMQKQLYETAHMQHMPLPLPMPSLHHHHHHHHHHHQPQTRAFNAGPAAVGPLAIATEKLEGGNTHGTINRR</sequence>
<evidence type="ECO:0000256" key="10">
    <source>
        <dbReference type="ARBA" id="ARBA00023065"/>
    </source>
</evidence>
<dbReference type="GO" id="GO:0034702">
    <property type="term" value="C:monoatomic ion channel complex"/>
    <property type="evidence" value="ECO:0007669"/>
    <property type="project" value="UniProtKB-KW"/>
</dbReference>
<evidence type="ECO:0000256" key="7">
    <source>
        <dbReference type="ARBA" id="ARBA00022826"/>
    </source>
</evidence>
<evidence type="ECO:0000256" key="12">
    <source>
        <dbReference type="ARBA" id="ARBA00023303"/>
    </source>
</evidence>
<evidence type="ECO:0000256" key="5">
    <source>
        <dbReference type="ARBA" id="ARBA00022692"/>
    </source>
</evidence>
<name>A0AAJ6YLC0_9HYME</name>
<feature type="transmembrane region" description="Helical" evidence="16">
    <location>
        <begin position="242"/>
        <end position="259"/>
    </location>
</feature>
<comment type="subcellular location">
    <subcellularLocation>
        <location evidence="1">Cell membrane</location>
        <topology evidence="1">Multi-pass membrane protein</topology>
    </subcellularLocation>
</comment>
<dbReference type="AlphaFoldDB" id="A0AAJ6YLC0"/>
<dbReference type="GeneID" id="105364004"/>
<evidence type="ECO:0000256" key="2">
    <source>
        <dbReference type="ARBA" id="ARBA00022448"/>
    </source>
</evidence>
<dbReference type="RefSeq" id="XP_011500140.1">
    <property type="nucleotide sequence ID" value="XM_011501838.1"/>
</dbReference>
<gene>
    <name evidence="19" type="primary">LOC105364004</name>
</gene>
<keyword evidence="6" id="KW-0479">Metal-binding</keyword>